<dbReference type="SUPFAM" id="SSF50729">
    <property type="entry name" value="PH domain-like"/>
    <property type="match status" value="1"/>
</dbReference>
<organism evidence="3 4">
    <name type="scientific">Laccaria amethystina LaAM-08-1</name>
    <dbReference type="NCBI Taxonomy" id="1095629"/>
    <lineage>
        <taxon>Eukaryota</taxon>
        <taxon>Fungi</taxon>
        <taxon>Dikarya</taxon>
        <taxon>Basidiomycota</taxon>
        <taxon>Agaricomycotina</taxon>
        <taxon>Agaricomycetes</taxon>
        <taxon>Agaricomycetidae</taxon>
        <taxon>Agaricales</taxon>
        <taxon>Agaricineae</taxon>
        <taxon>Hydnangiaceae</taxon>
        <taxon>Laccaria</taxon>
    </lineage>
</organism>
<feature type="region of interest" description="Disordered" evidence="1">
    <location>
        <begin position="474"/>
        <end position="520"/>
    </location>
</feature>
<feature type="region of interest" description="Disordered" evidence="1">
    <location>
        <begin position="996"/>
        <end position="1018"/>
    </location>
</feature>
<feature type="compositionally biased region" description="Pro residues" evidence="1">
    <location>
        <begin position="858"/>
        <end position="874"/>
    </location>
</feature>
<dbReference type="CDD" id="cd00821">
    <property type="entry name" value="PH"/>
    <property type="match status" value="1"/>
</dbReference>
<feature type="compositionally biased region" description="Basic and acidic residues" evidence="1">
    <location>
        <begin position="230"/>
        <end position="242"/>
    </location>
</feature>
<feature type="compositionally biased region" description="Basic and acidic residues" evidence="1">
    <location>
        <begin position="691"/>
        <end position="703"/>
    </location>
</feature>
<feature type="compositionally biased region" description="Low complexity" evidence="1">
    <location>
        <begin position="798"/>
        <end position="822"/>
    </location>
</feature>
<dbReference type="HOGENOM" id="CLU_004467_0_0_1"/>
<feature type="compositionally biased region" description="Low complexity" evidence="1">
    <location>
        <begin position="501"/>
        <end position="512"/>
    </location>
</feature>
<accession>A0A0C9XSV5</accession>
<feature type="domain" description="PH" evidence="2">
    <location>
        <begin position="313"/>
        <end position="438"/>
    </location>
</feature>
<feature type="region of interest" description="Disordered" evidence="1">
    <location>
        <begin position="532"/>
        <end position="601"/>
    </location>
</feature>
<reference evidence="3 4" key="1">
    <citation type="submission" date="2014-04" db="EMBL/GenBank/DDBJ databases">
        <authorList>
            <consortium name="DOE Joint Genome Institute"/>
            <person name="Kuo A."/>
            <person name="Kohler A."/>
            <person name="Nagy L.G."/>
            <person name="Floudas D."/>
            <person name="Copeland A."/>
            <person name="Barry K.W."/>
            <person name="Cichocki N."/>
            <person name="Veneault-Fourrey C."/>
            <person name="LaButti K."/>
            <person name="Lindquist E.A."/>
            <person name="Lipzen A."/>
            <person name="Lundell T."/>
            <person name="Morin E."/>
            <person name="Murat C."/>
            <person name="Sun H."/>
            <person name="Tunlid A."/>
            <person name="Henrissat B."/>
            <person name="Grigoriev I.V."/>
            <person name="Hibbett D.S."/>
            <person name="Martin F."/>
            <person name="Nordberg H.P."/>
            <person name="Cantor M.N."/>
            <person name="Hua S.X."/>
        </authorList>
    </citation>
    <scope>NUCLEOTIDE SEQUENCE [LARGE SCALE GENOMIC DNA]</scope>
    <source>
        <strain evidence="3 4">LaAM-08-1</strain>
    </source>
</reference>
<dbReference type="STRING" id="1095629.A0A0C9XSV5"/>
<feature type="compositionally biased region" description="Basic and acidic residues" evidence="1">
    <location>
        <begin position="78"/>
        <end position="88"/>
    </location>
</feature>
<feature type="compositionally biased region" description="Polar residues" evidence="1">
    <location>
        <begin position="997"/>
        <end position="1018"/>
    </location>
</feature>
<feature type="compositionally biased region" description="Pro residues" evidence="1">
    <location>
        <begin position="946"/>
        <end position="972"/>
    </location>
</feature>
<dbReference type="PROSITE" id="PS50003">
    <property type="entry name" value="PH_DOMAIN"/>
    <property type="match status" value="1"/>
</dbReference>
<sequence length="1124" mass="121039">MSGESTAWRDDREGTTGFPRFPYPTEMSSPASRATSPGLFSIRFGSVSQPDGQQASQRPKRGINPDSPPSLKNGRASKSSDKGKEPLRGDSVSLDESVTSKSADGGPSNSHYHNPSPFTLNDRSRPAESYIRGARKTRGSLLIAASDAFSFKFGRRRPSIRQTPMPIILPDVIEICAPRPDEEVEERNRLREMAAQAIGLGPFMVQPETHSHEGSTEDEASSEVPNPRLDTPEVRRLGDVRSSESTPNISGRSPHGSSLSVVVPSALPPGRYRSGSMLVHARTNSTTMAPVPPFPTKASSLTPFRQSTATLPKYYPPSSLRIFALSKSWKSRFLVLSSPTTLLTRGQTPAVSYLHLFKSSNTEERELERLEINEDSVVFVAEDEVGGRQNVIKIGGVDVGALKKEWNYEEGDRTMWLLQITDPVEAQKWISTIKNAILGQRTVRAGLLPGTTYGGIEPRGDMDVMLSIRAQGLVTSPSASSRPGPDTPPQTISQGDHHYASSISSHSVRSQSTVPKVAPSGAVSTLKGLFTASRPRSASRAASIESERQQGDREVNDDSFSRMGSSLLNMMRSNTPDSQSATPPANGGFNRHTLPFAPSPPIGRPIDRKILSERQPLQWVSKGPPIVPKDRANRTLSLGAMSLQPPPRKRWTSVGPTIITTTPEESTAKTQVNGIDGFANTFGHKSSYGRSSHERSSYERAETEPSGSPTDISGFSFGTPEQRPRAPSLQSVSTYASGENAVSAERSSSSTKRSSNGKRWSRQPLPHRLTPPSGPPPAIPPTQSVTRLHVHPYAAEIPPSQTSSSHSVSSQRSVVSSLPSFSKRASGSSVNTFSTTQSHSSFHNTSAPRPQSSHRTSMPPPPRPAPTTALPPAPDQDSLKPSESAAASSKSPFRNSVAHRTFRLSMVAPKPPPSGVLPPRPDEPDYKTHRRSSSGSNTRSQLDPIPASPIPPLTVSPFPPPVGPLPPTPPNAPSDALPAPTPRHTSFKQRLRILSAPSPSANASTQISRPTTASSISPMFTISPPATPIAEKITLFQNDPSFLQMHTPVLPSMPPPRVFTPMSEQYAELISLSPPPRRGSKQVLEIGSESPELLCTPDEKLEGEPRLLSLSRPGSVISLGIVSV</sequence>
<feature type="compositionally biased region" description="Polar residues" evidence="1">
    <location>
        <begin position="847"/>
        <end position="856"/>
    </location>
</feature>
<feature type="compositionally biased region" description="Low complexity" evidence="1">
    <location>
        <begin position="532"/>
        <end position="544"/>
    </location>
</feature>
<gene>
    <name evidence="3" type="ORF">K443DRAFT_672881</name>
</gene>
<dbReference type="Proteomes" id="UP000054477">
    <property type="component" value="Unassembled WGS sequence"/>
</dbReference>
<feature type="compositionally biased region" description="Low complexity" evidence="1">
    <location>
        <begin position="831"/>
        <end position="846"/>
    </location>
</feature>
<reference evidence="4" key="2">
    <citation type="submission" date="2015-01" db="EMBL/GenBank/DDBJ databases">
        <title>Evolutionary Origins and Diversification of the Mycorrhizal Mutualists.</title>
        <authorList>
            <consortium name="DOE Joint Genome Institute"/>
            <consortium name="Mycorrhizal Genomics Consortium"/>
            <person name="Kohler A."/>
            <person name="Kuo A."/>
            <person name="Nagy L.G."/>
            <person name="Floudas D."/>
            <person name="Copeland A."/>
            <person name="Barry K.W."/>
            <person name="Cichocki N."/>
            <person name="Veneault-Fourrey C."/>
            <person name="LaButti K."/>
            <person name="Lindquist E.A."/>
            <person name="Lipzen A."/>
            <person name="Lundell T."/>
            <person name="Morin E."/>
            <person name="Murat C."/>
            <person name="Riley R."/>
            <person name="Ohm R."/>
            <person name="Sun H."/>
            <person name="Tunlid A."/>
            <person name="Henrissat B."/>
            <person name="Grigoriev I.V."/>
            <person name="Hibbett D.S."/>
            <person name="Martin F."/>
        </authorList>
    </citation>
    <scope>NUCLEOTIDE SEQUENCE [LARGE SCALE GENOMIC DNA]</scope>
    <source>
        <strain evidence="4">LaAM-08-1</strain>
    </source>
</reference>
<dbReference type="Gene3D" id="2.30.29.30">
    <property type="entry name" value="Pleckstrin-homology domain (PH domain)/Phosphotyrosine-binding domain (PTB)"/>
    <property type="match status" value="1"/>
</dbReference>
<evidence type="ECO:0000256" key="1">
    <source>
        <dbReference type="SAM" id="MobiDB-lite"/>
    </source>
</evidence>
<feature type="compositionally biased region" description="Low complexity" evidence="1">
    <location>
        <begin position="879"/>
        <end position="892"/>
    </location>
</feature>
<feature type="compositionally biased region" description="Polar residues" evidence="1">
    <location>
        <begin position="46"/>
        <end position="57"/>
    </location>
</feature>
<proteinExistence type="predicted"/>
<feature type="compositionally biased region" description="Basic and acidic residues" evidence="1">
    <location>
        <begin position="545"/>
        <end position="560"/>
    </location>
</feature>
<feature type="compositionally biased region" description="Polar residues" evidence="1">
    <location>
        <begin position="26"/>
        <end position="35"/>
    </location>
</feature>
<dbReference type="InterPro" id="IPR011993">
    <property type="entry name" value="PH-like_dom_sf"/>
</dbReference>
<dbReference type="InterPro" id="IPR001849">
    <property type="entry name" value="PH_domain"/>
</dbReference>
<evidence type="ECO:0000313" key="3">
    <source>
        <dbReference type="EMBL" id="KIK07996.1"/>
    </source>
</evidence>
<feature type="compositionally biased region" description="Polar residues" evidence="1">
    <location>
        <begin position="94"/>
        <end position="121"/>
    </location>
</feature>
<feature type="compositionally biased region" description="Polar residues" evidence="1">
    <location>
        <begin position="562"/>
        <end position="583"/>
    </location>
</feature>
<feature type="region of interest" description="Disordered" evidence="1">
    <location>
        <begin position="205"/>
        <end position="261"/>
    </location>
</feature>
<feature type="region of interest" description="Disordered" evidence="1">
    <location>
        <begin position="661"/>
        <end position="984"/>
    </location>
</feature>
<feature type="compositionally biased region" description="Polar residues" evidence="1">
    <location>
        <begin position="728"/>
        <end position="737"/>
    </location>
</feature>
<feature type="compositionally biased region" description="Pro residues" evidence="1">
    <location>
        <begin position="909"/>
        <end position="919"/>
    </location>
</feature>
<evidence type="ECO:0000259" key="2">
    <source>
        <dbReference type="PROSITE" id="PS50003"/>
    </source>
</evidence>
<dbReference type="AlphaFoldDB" id="A0A0C9XSV5"/>
<keyword evidence="4" id="KW-1185">Reference proteome</keyword>
<dbReference type="OrthoDB" id="3256387at2759"/>
<dbReference type="EMBL" id="KN838544">
    <property type="protein sequence ID" value="KIK07996.1"/>
    <property type="molecule type" value="Genomic_DNA"/>
</dbReference>
<evidence type="ECO:0000313" key="4">
    <source>
        <dbReference type="Proteomes" id="UP000054477"/>
    </source>
</evidence>
<feature type="region of interest" description="Disordered" evidence="1">
    <location>
        <begin position="1"/>
        <end position="137"/>
    </location>
</feature>
<feature type="compositionally biased region" description="Low complexity" evidence="1">
    <location>
        <begin position="743"/>
        <end position="754"/>
    </location>
</feature>
<protein>
    <recommendedName>
        <fullName evidence="2">PH domain-containing protein</fullName>
    </recommendedName>
</protein>
<name>A0A0C9XSV5_9AGAR</name>